<protein>
    <submittedName>
        <fullName evidence="1">Uncharacterized protein</fullName>
    </submittedName>
</protein>
<dbReference type="EMBL" id="CAJVCH010152070">
    <property type="protein sequence ID" value="CAG7727669.1"/>
    <property type="molecule type" value="Genomic_DNA"/>
</dbReference>
<dbReference type="Proteomes" id="UP000708208">
    <property type="component" value="Unassembled WGS sequence"/>
</dbReference>
<organism evidence="1 2">
    <name type="scientific">Allacma fusca</name>
    <dbReference type="NCBI Taxonomy" id="39272"/>
    <lineage>
        <taxon>Eukaryota</taxon>
        <taxon>Metazoa</taxon>
        <taxon>Ecdysozoa</taxon>
        <taxon>Arthropoda</taxon>
        <taxon>Hexapoda</taxon>
        <taxon>Collembola</taxon>
        <taxon>Symphypleona</taxon>
        <taxon>Sminthuridae</taxon>
        <taxon>Allacma</taxon>
    </lineage>
</organism>
<keyword evidence="2" id="KW-1185">Reference proteome</keyword>
<gene>
    <name evidence="1" type="ORF">AFUS01_LOCUS16500</name>
</gene>
<reference evidence="1" key="1">
    <citation type="submission" date="2021-06" db="EMBL/GenBank/DDBJ databases">
        <authorList>
            <person name="Hodson N. C."/>
            <person name="Mongue J. A."/>
            <person name="Jaron S. K."/>
        </authorList>
    </citation>
    <scope>NUCLEOTIDE SEQUENCE</scope>
</reference>
<evidence type="ECO:0000313" key="1">
    <source>
        <dbReference type="EMBL" id="CAG7727669.1"/>
    </source>
</evidence>
<comment type="caution">
    <text evidence="1">The sequence shown here is derived from an EMBL/GenBank/DDBJ whole genome shotgun (WGS) entry which is preliminary data.</text>
</comment>
<accession>A0A8J2P1L8</accession>
<name>A0A8J2P1L8_9HEXA</name>
<sequence>MQIFRICYHKFVKNLNYISLRYNIFEKARRLRYAFFSLSIPTRITSPKIYICTHNEVNILARANWQVIFRPGSLIPSMFTS</sequence>
<dbReference type="AlphaFoldDB" id="A0A8J2P1L8"/>
<evidence type="ECO:0000313" key="2">
    <source>
        <dbReference type="Proteomes" id="UP000708208"/>
    </source>
</evidence>
<proteinExistence type="predicted"/>